<reference evidence="6 7" key="1">
    <citation type="submission" date="2020-06" db="EMBL/GenBank/DDBJ databases">
        <authorList>
            <person name="Chanama M."/>
        </authorList>
    </citation>
    <scope>NUCLEOTIDE SEQUENCE [LARGE SCALE GENOMIC DNA]</scope>
    <source>
        <strain evidence="6 7">TBRC6557</strain>
    </source>
</reference>
<dbReference type="PROSITE" id="PS00211">
    <property type="entry name" value="ABC_TRANSPORTER_1"/>
    <property type="match status" value="1"/>
</dbReference>
<dbReference type="GO" id="GO:0016887">
    <property type="term" value="F:ATP hydrolysis activity"/>
    <property type="evidence" value="ECO:0007669"/>
    <property type="project" value="InterPro"/>
</dbReference>
<dbReference type="InterPro" id="IPR027417">
    <property type="entry name" value="P-loop_NTPase"/>
</dbReference>
<dbReference type="InterPro" id="IPR003439">
    <property type="entry name" value="ABC_transporter-like_ATP-bd"/>
</dbReference>
<name>A0A7Y6IMF7_9ACTN</name>
<feature type="region of interest" description="Disordered" evidence="4">
    <location>
        <begin position="255"/>
        <end position="307"/>
    </location>
</feature>
<dbReference type="GO" id="GO:0098796">
    <property type="term" value="C:membrane protein complex"/>
    <property type="evidence" value="ECO:0007669"/>
    <property type="project" value="UniProtKB-ARBA"/>
</dbReference>
<accession>A0A7Y6IMF7</accession>
<dbReference type="PANTHER" id="PTHR24220:SF685">
    <property type="entry name" value="ABC TRANSPORTER RELATED"/>
    <property type="match status" value="1"/>
</dbReference>
<proteinExistence type="predicted"/>
<keyword evidence="1" id="KW-0813">Transport</keyword>
<dbReference type="PROSITE" id="PS50893">
    <property type="entry name" value="ABC_TRANSPORTER_2"/>
    <property type="match status" value="1"/>
</dbReference>
<dbReference type="GO" id="GO:0005886">
    <property type="term" value="C:plasma membrane"/>
    <property type="evidence" value="ECO:0007669"/>
    <property type="project" value="TreeGrafter"/>
</dbReference>
<keyword evidence="3 6" id="KW-0067">ATP-binding</keyword>
<evidence type="ECO:0000313" key="7">
    <source>
        <dbReference type="Proteomes" id="UP000546126"/>
    </source>
</evidence>
<dbReference type="Gene3D" id="3.40.50.300">
    <property type="entry name" value="P-loop containing nucleotide triphosphate hydrolases"/>
    <property type="match status" value="1"/>
</dbReference>
<dbReference type="InterPro" id="IPR017871">
    <property type="entry name" value="ABC_transporter-like_CS"/>
</dbReference>
<evidence type="ECO:0000256" key="4">
    <source>
        <dbReference type="SAM" id="MobiDB-lite"/>
    </source>
</evidence>
<dbReference type="InterPro" id="IPR017911">
    <property type="entry name" value="MacB-like_ATP-bd"/>
</dbReference>
<keyword evidence="7" id="KW-1185">Reference proteome</keyword>
<dbReference type="AlphaFoldDB" id="A0A7Y6IMF7"/>
<dbReference type="Pfam" id="PF00005">
    <property type="entry name" value="ABC_tran"/>
    <property type="match status" value="1"/>
</dbReference>
<dbReference type="FunFam" id="3.40.50.300:FF:000032">
    <property type="entry name" value="Export ABC transporter ATP-binding protein"/>
    <property type="match status" value="1"/>
</dbReference>
<dbReference type="SMART" id="SM00382">
    <property type="entry name" value="AAA"/>
    <property type="match status" value="1"/>
</dbReference>
<dbReference type="EMBL" id="JABWGO010000002">
    <property type="protein sequence ID" value="NUW40972.1"/>
    <property type="molecule type" value="Genomic_DNA"/>
</dbReference>
<gene>
    <name evidence="6" type="ORF">HT134_12575</name>
</gene>
<organism evidence="6 7">
    <name type="scientific">Nonomuraea rhodomycinica</name>
    <dbReference type="NCBI Taxonomy" id="1712872"/>
    <lineage>
        <taxon>Bacteria</taxon>
        <taxon>Bacillati</taxon>
        <taxon>Actinomycetota</taxon>
        <taxon>Actinomycetes</taxon>
        <taxon>Streptosporangiales</taxon>
        <taxon>Streptosporangiaceae</taxon>
        <taxon>Nonomuraea</taxon>
    </lineage>
</organism>
<protein>
    <submittedName>
        <fullName evidence="6">ABC transporter ATP-binding protein</fullName>
    </submittedName>
</protein>
<evidence type="ECO:0000259" key="5">
    <source>
        <dbReference type="PROSITE" id="PS50893"/>
    </source>
</evidence>
<dbReference type="Proteomes" id="UP000546126">
    <property type="component" value="Unassembled WGS sequence"/>
</dbReference>
<comment type="caution">
    <text evidence="6">The sequence shown here is derived from an EMBL/GenBank/DDBJ whole genome shotgun (WGS) entry which is preliminary data.</text>
</comment>
<evidence type="ECO:0000313" key="6">
    <source>
        <dbReference type="EMBL" id="NUW40972.1"/>
    </source>
</evidence>
<evidence type="ECO:0000256" key="3">
    <source>
        <dbReference type="ARBA" id="ARBA00022840"/>
    </source>
</evidence>
<feature type="domain" description="ABC transporter" evidence="5">
    <location>
        <begin position="18"/>
        <end position="255"/>
    </location>
</feature>
<dbReference type="PANTHER" id="PTHR24220">
    <property type="entry name" value="IMPORT ATP-BINDING PROTEIN"/>
    <property type="match status" value="1"/>
</dbReference>
<dbReference type="CDD" id="cd03255">
    <property type="entry name" value="ABC_MJ0796_LolCDE_FtsE"/>
    <property type="match status" value="1"/>
</dbReference>
<dbReference type="InterPro" id="IPR003593">
    <property type="entry name" value="AAA+_ATPase"/>
</dbReference>
<evidence type="ECO:0000256" key="1">
    <source>
        <dbReference type="ARBA" id="ARBA00022448"/>
    </source>
</evidence>
<sequence>MTRAAYAHQVTNKTTHALELHDVTKRHGVGDTAVTALDRVSLSIPRGTFTAVMGPSGSGKSTLLHCAAGLDRPDSGSVVLDGHELTDADETALTRLRRERMGFVFQSFNLVPTLTVAQNVALPLEFAGRRVDGRQVRGLLARLGLGDRLDHRPAELSGGQQQRVAIARAMLSRPAVVFADEPTGALDTQAARDVLRILREAVDASGQTIVMVTHDPVAGAYADAVVFFSDGRIVDGMTRPDPASVAARMARLSASVRQSGSGPSAHVGQGPDALSAHVGQGGNVPSTHLGHGGSASSAQVRQGGDVR</sequence>
<keyword evidence="2" id="KW-0547">Nucleotide-binding</keyword>
<dbReference type="SUPFAM" id="SSF52540">
    <property type="entry name" value="P-loop containing nucleoside triphosphate hydrolases"/>
    <property type="match status" value="1"/>
</dbReference>
<dbReference type="GO" id="GO:0022857">
    <property type="term" value="F:transmembrane transporter activity"/>
    <property type="evidence" value="ECO:0007669"/>
    <property type="project" value="TreeGrafter"/>
</dbReference>
<evidence type="ECO:0000256" key="2">
    <source>
        <dbReference type="ARBA" id="ARBA00022741"/>
    </source>
</evidence>
<dbReference type="GO" id="GO:0005524">
    <property type="term" value="F:ATP binding"/>
    <property type="evidence" value="ECO:0007669"/>
    <property type="project" value="UniProtKB-KW"/>
</dbReference>
<dbReference type="InterPro" id="IPR015854">
    <property type="entry name" value="ABC_transpr_LolD-like"/>
</dbReference>